<feature type="compositionally biased region" description="Basic and acidic residues" evidence="1">
    <location>
        <begin position="233"/>
        <end position="249"/>
    </location>
</feature>
<feature type="compositionally biased region" description="Acidic residues" evidence="1">
    <location>
        <begin position="81"/>
        <end position="91"/>
    </location>
</feature>
<dbReference type="InterPro" id="IPR056515">
    <property type="entry name" value="INO80E_N"/>
</dbReference>
<dbReference type="InterPro" id="IPR026678">
    <property type="entry name" value="INO80E"/>
</dbReference>
<dbReference type="Proteomes" id="UP000009046">
    <property type="component" value="Unassembled WGS sequence"/>
</dbReference>
<keyword evidence="5" id="KW-1185">Reference proteome</keyword>
<organism>
    <name type="scientific">Pediculus humanus subsp. corporis</name>
    <name type="common">Body louse</name>
    <dbReference type="NCBI Taxonomy" id="121224"/>
    <lineage>
        <taxon>Eukaryota</taxon>
        <taxon>Metazoa</taxon>
        <taxon>Ecdysozoa</taxon>
        <taxon>Arthropoda</taxon>
        <taxon>Hexapoda</taxon>
        <taxon>Insecta</taxon>
        <taxon>Pterygota</taxon>
        <taxon>Neoptera</taxon>
        <taxon>Paraneoptera</taxon>
        <taxon>Psocodea</taxon>
        <taxon>Troctomorpha</taxon>
        <taxon>Phthiraptera</taxon>
        <taxon>Anoplura</taxon>
        <taxon>Pediculidae</taxon>
        <taxon>Pediculus</taxon>
    </lineage>
</organism>
<dbReference type="GeneID" id="8236792"/>
<dbReference type="HOGENOM" id="CLU_094720_0_0_1"/>
<dbReference type="VEuPathDB" id="VectorBase:PHUM176640"/>
<dbReference type="STRING" id="121224.E0VG93"/>
<accession>E0VG93</accession>
<evidence type="ECO:0000313" key="3">
    <source>
        <dbReference type="EMBL" id="EEB12399.1"/>
    </source>
</evidence>
<proteinExistence type="predicted"/>
<dbReference type="GO" id="GO:0031011">
    <property type="term" value="C:Ino80 complex"/>
    <property type="evidence" value="ECO:0007669"/>
    <property type="project" value="InterPro"/>
</dbReference>
<evidence type="ECO:0000259" key="2">
    <source>
        <dbReference type="Pfam" id="PF24237"/>
    </source>
</evidence>
<dbReference type="InParanoid" id="E0VG93"/>
<reference evidence="3" key="1">
    <citation type="submission" date="2007-04" db="EMBL/GenBank/DDBJ databases">
        <title>Annotation of Pediculus humanus corporis strain USDA.</title>
        <authorList>
            <person name="Kirkness E."/>
            <person name="Hannick L."/>
            <person name="Hass B."/>
            <person name="Bruggner R."/>
            <person name="Lawson D."/>
            <person name="Bidwell S."/>
            <person name="Joardar V."/>
            <person name="Caler E."/>
            <person name="Walenz B."/>
            <person name="Inman J."/>
            <person name="Schobel S."/>
            <person name="Galinsky K."/>
            <person name="Amedeo P."/>
            <person name="Strausberg R."/>
        </authorList>
    </citation>
    <scope>NUCLEOTIDE SEQUENCE</scope>
    <source>
        <strain evidence="3">USDA</strain>
    </source>
</reference>
<feature type="compositionally biased region" description="Basic and acidic residues" evidence="1">
    <location>
        <begin position="169"/>
        <end position="180"/>
    </location>
</feature>
<dbReference type="PANTHER" id="PTHR21812:SF1">
    <property type="entry name" value="INO80 COMPLEX SUBUNIT E"/>
    <property type="match status" value="1"/>
</dbReference>
<feature type="region of interest" description="Disordered" evidence="1">
    <location>
        <begin position="225"/>
        <end position="258"/>
    </location>
</feature>
<feature type="domain" description="INO80 complex subunit E N-terminal" evidence="2">
    <location>
        <begin position="20"/>
        <end position="67"/>
    </location>
</feature>
<reference evidence="4" key="3">
    <citation type="submission" date="2021-02" db="UniProtKB">
        <authorList>
            <consortium name="EnsemblMetazoa"/>
        </authorList>
    </citation>
    <scope>IDENTIFICATION</scope>
    <source>
        <strain evidence="4">USDA</strain>
    </source>
</reference>
<dbReference type="RefSeq" id="XP_002425137.1">
    <property type="nucleotide sequence ID" value="XM_002425092.1"/>
</dbReference>
<dbReference type="OrthoDB" id="5977486at2759"/>
<gene>
    <name evidence="4" type="primary">8236792</name>
    <name evidence="3" type="ORF">Phum_PHUM176640</name>
</gene>
<protein>
    <submittedName>
        <fullName evidence="3 4">Coiled-coil domain-containing protein, putative</fullName>
    </submittedName>
</protein>
<evidence type="ECO:0000313" key="5">
    <source>
        <dbReference type="Proteomes" id="UP000009046"/>
    </source>
</evidence>
<feature type="compositionally biased region" description="Basic residues" evidence="1">
    <location>
        <begin position="104"/>
        <end position="113"/>
    </location>
</feature>
<dbReference type="CTD" id="8236792"/>
<dbReference type="eggNOG" id="ENOG502RZ5F">
    <property type="taxonomic scope" value="Eukaryota"/>
</dbReference>
<dbReference type="GO" id="GO:0006338">
    <property type="term" value="P:chromatin remodeling"/>
    <property type="evidence" value="ECO:0007669"/>
    <property type="project" value="InterPro"/>
</dbReference>
<feature type="region of interest" description="Disordered" evidence="1">
    <location>
        <begin position="73"/>
        <end position="191"/>
    </location>
</feature>
<dbReference type="EnsemblMetazoa" id="PHUM176640-RA">
    <property type="protein sequence ID" value="PHUM176640-PA"/>
    <property type="gene ID" value="PHUM176640"/>
</dbReference>
<evidence type="ECO:0000313" key="4">
    <source>
        <dbReference type="EnsemblMetazoa" id="PHUM176640-PA"/>
    </source>
</evidence>
<dbReference type="AlphaFoldDB" id="E0VG93"/>
<dbReference type="EMBL" id="DS235133">
    <property type="protein sequence ID" value="EEB12399.1"/>
    <property type="molecule type" value="Genomic_DNA"/>
</dbReference>
<sequence>MVNHTMYSDEDDSQEDQFINYKQKYRALKKNLRYLIYENECFQDELRKAQYNFVSISRDKSFLLDRILKYEKPQGPSSDSEATESSDEDDDAKVASSSNNFFSQKKKITKRKRPETEIHNGNVSVPSEVVHNHPKPNPLKPVFNKPLGNKNNVLIKKAKKSPVPRKPPVKKEKEIPKLISDKPLMSPQSVKPYDINNVQIANEEQVDTSEQDLSNNMSRVEFEFSSMTGSEGHLTREEVERHLESRRFSPELNTTATVPAELFSHEADPESDFEDGEICEFIQLEEDCTSADVILE</sequence>
<evidence type="ECO:0000256" key="1">
    <source>
        <dbReference type="SAM" id="MobiDB-lite"/>
    </source>
</evidence>
<name>E0VG93_PEDHC</name>
<dbReference type="PANTHER" id="PTHR21812">
    <property type="entry name" value="INO80 COMPLEX SUBUNIT E"/>
    <property type="match status" value="1"/>
</dbReference>
<dbReference type="KEGG" id="phu:Phum_PHUM176640"/>
<dbReference type="Pfam" id="PF24237">
    <property type="entry name" value="INO80E"/>
    <property type="match status" value="1"/>
</dbReference>
<dbReference type="EMBL" id="AAZO01002050">
    <property type="status" value="NOT_ANNOTATED_CDS"/>
    <property type="molecule type" value="Genomic_DNA"/>
</dbReference>
<reference evidence="3" key="2">
    <citation type="submission" date="2007-04" db="EMBL/GenBank/DDBJ databases">
        <title>The genome of the human body louse.</title>
        <authorList>
            <consortium name="The Human Body Louse Genome Consortium"/>
            <person name="Kirkness E."/>
            <person name="Walenz B."/>
            <person name="Hass B."/>
            <person name="Bruggner R."/>
            <person name="Strausberg R."/>
        </authorList>
    </citation>
    <scope>NUCLEOTIDE SEQUENCE</scope>
    <source>
        <strain evidence="3">USDA</strain>
    </source>
</reference>